<feature type="compositionally biased region" description="Pro residues" evidence="1">
    <location>
        <begin position="174"/>
        <end position="184"/>
    </location>
</feature>
<feature type="compositionally biased region" description="Basic and acidic residues" evidence="1">
    <location>
        <begin position="260"/>
        <end position="275"/>
    </location>
</feature>
<feature type="compositionally biased region" description="Basic residues" evidence="1">
    <location>
        <begin position="276"/>
        <end position="287"/>
    </location>
</feature>
<feature type="compositionally biased region" description="Acidic residues" evidence="1">
    <location>
        <begin position="312"/>
        <end position="323"/>
    </location>
</feature>
<dbReference type="AlphaFoldDB" id="A0AAN9YQW4"/>
<proteinExistence type="predicted"/>
<sequence length="430" mass="46841">MISIQDLLLPDEDPLAHHQRYHEGMEAKRYPEGIDLASTARITTHFQIEFILDTICPHCYIGLKNLTIAMQIHQERHPEDTFEVTFSPVMLSRGTSRSAYDKETFYHSFGWSPSQLGQWTDLGAAAGVAFSWRGRTGNSRDSHKLLRFALEDTPSTMRSTAFTQQQQKQQPGSQPQPLPKPQPRGPDLQLRLAHAVLRGYFEEDRDVSDRGFLAEVGAAVTGYPAAAILRACLLDDDDEDEDGGGDGIGDEGNNRKHRGWYQDDRRRCGRNERNGVRKAKAKAKMRRKNNDGDGGDGDKDTVQGLALREGGDNADADDNDDSGNNDIGGPWGRAVDALEADVRARGIDAVPTIIVQDRYLAGGWQEARLLVELFESIRDGGGGRETTTTTTAASASPASASTLSSPLATPPGAAAAGPKCWLDGCGGPRK</sequence>
<keyword evidence="4" id="KW-1185">Reference proteome</keyword>
<feature type="compositionally biased region" description="Low complexity" evidence="1">
    <location>
        <begin position="164"/>
        <end position="173"/>
    </location>
</feature>
<dbReference type="GO" id="GO:0016491">
    <property type="term" value="F:oxidoreductase activity"/>
    <property type="evidence" value="ECO:0007669"/>
    <property type="project" value="InterPro"/>
</dbReference>
<dbReference type="PANTHER" id="PTHR13887">
    <property type="entry name" value="GLUTATHIONE S-TRANSFERASE KAPPA"/>
    <property type="match status" value="1"/>
</dbReference>
<dbReference type="Proteomes" id="UP001320420">
    <property type="component" value="Unassembled WGS sequence"/>
</dbReference>
<dbReference type="PANTHER" id="PTHR13887:SF41">
    <property type="entry name" value="THIOREDOXIN SUPERFAMILY PROTEIN"/>
    <property type="match status" value="1"/>
</dbReference>
<name>A0AAN9YQW4_9PEZI</name>
<accession>A0AAN9YQW4</accession>
<dbReference type="Pfam" id="PF01323">
    <property type="entry name" value="DSBA"/>
    <property type="match status" value="1"/>
</dbReference>
<evidence type="ECO:0000259" key="2">
    <source>
        <dbReference type="Pfam" id="PF01323"/>
    </source>
</evidence>
<dbReference type="Gene3D" id="3.40.30.10">
    <property type="entry name" value="Glutaredoxin"/>
    <property type="match status" value="2"/>
</dbReference>
<feature type="compositionally biased region" description="Low complexity" evidence="1">
    <location>
        <begin position="386"/>
        <end position="418"/>
    </location>
</feature>
<gene>
    <name evidence="3" type="ORF">SLS62_007321</name>
</gene>
<protein>
    <recommendedName>
        <fullName evidence="2">DSBA-like thioredoxin domain-containing protein</fullName>
    </recommendedName>
</protein>
<dbReference type="InterPro" id="IPR036249">
    <property type="entry name" value="Thioredoxin-like_sf"/>
</dbReference>
<feature type="region of interest" description="Disordered" evidence="1">
    <location>
        <begin position="156"/>
        <end position="186"/>
    </location>
</feature>
<evidence type="ECO:0000256" key="1">
    <source>
        <dbReference type="SAM" id="MobiDB-lite"/>
    </source>
</evidence>
<reference evidence="3 4" key="1">
    <citation type="submission" date="2024-02" db="EMBL/GenBank/DDBJ databases">
        <title>De novo assembly and annotation of 12 fungi associated with fruit tree decline syndrome in Ontario, Canada.</title>
        <authorList>
            <person name="Sulman M."/>
            <person name="Ellouze W."/>
            <person name="Ilyukhin E."/>
        </authorList>
    </citation>
    <scope>NUCLEOTIDE SEQUENCE [LARGE SCALE GENOMIC DNA]</scope>
    <source>
        <strain evidence="3 4">M11/M66-122</strain>
    </source>
</reference>
<comment type="caution">
    <text evidence="3">The sequence shown here is derived from an EMBL/GenBank/DDBJ whole genome shotgun (WGS) entry which is preliminary data.</text>
</comment>
<feature type="compositionally biased region" description="Basic and acidic residues" evidence="1">
    <location>
        <begin position="288"/>
        <end position="301"/>
    </location>
</feature>
<dbReference type="EMBL" id="JAKJXP020000059">
    <property type="protein sequence ID" value="KAK7750769.1"/>
    <property type="molecule type" value="Genomic_DNA"/>
</dbReference>
<dbReference type="SUPFAM" id="SSF52833">
    <property type="entry name" value="Thioredoxin-like"/>
    <property type="match status" value="1"/>
</dbReference>
<organism evidence="3 4">
    <name type="scientific">Diatrype stigma</name>
    <dbReference type="NCBI Taxonomy" id="117547"/>
    <lineage>
        <taxon>Eukaryota</taxon>
        <taxon>Fungi</taxon>
        <taxon>Dikarya</taxon>
        <taxon>Ascomycota</taxon>
        <taxon>Pezizomycotina</taxon>
        <taxon>Sordariomycetes</taxon>
        <taxon>Xylariomycetidae</taxon>
        <taxon>Xylariales</taxon>
        <taxon>Diatrypaceae</taxon>
        <taxon>Diatrype</taxon>
    </lineage>
</organism>
<feature type="region of interest" description="Disordered" evidence="1">
    <location>
        <begin position="239"/>
        <end position="330"/>
    </location>
</feature>
<dbReference type="InterPro" id="IPR001853">
    <property type="entry name" value="DSBA-like_thioredoxin_dom"/>
</dbReference>
<feature type="region of interest" description="Disordered" evidence="1">
    <location>
        <begin position="379"/>
        <end position="420"/>
    </location>
</feature>
<feature type="domain" description="DSBA-like thioredoxin" evidence="2">
    <location>
        <begin position="47"/>
        <end position="174"/>
    </location>
</feature>
<evidence type="ECO:0000313" key="3">
    <source>
        <dbReference type="EMBL" id="KAK7750769.1"/>
    </source>
</evidence>
<evidence type="ECO:0000313" key="4">
    <source>
        <dbReference type="Proteomes" id="UP001320420"/>
    </source>
</evidence>